<name>A0A6B2LPZ9_9EUKA</name>
<dbReference type="EMBL" id="GIBP01010233">
    <property type="protein sequence ID" value="NDV39202.1"/>
    <property type="molecule type" value="Transcribed_RNA"/>
</dbReference>
<sequence>MIDALKVVLKKSLYADGVVRGLRECTKALDRREAHLCILADNCTEPAYVRLVSALCKEHSIPLLTVPEAKQLGEMAGLCKLDPNGLPRKVIGASVVCVKNFGEPSPELDYLFKHFATNK</sequence>
<reference evidence="6" key="1">
    <citation type="journal article" date="2020" name="J. Eukaryot. Microbiol.">
        <title>De novo Sequencing, Assembly and Annotation of the Transcriptome for the Free-Living Testate Amoeba Arcella intermedia.</title>
        <authorList>
            <person name="Ribeiro G.M."/>
            <person name="Porfirio-Sousa A.L."/>
            <person name="Maurer-Alcala X.X."/>
            <person name="Katz L.A."/>
            <person name="Lahr D.J.G."/>
        </authorList>
    </citation>
    <scope>NUCLEOTIDE SEQUENCE</scope>
</reference>
<evidence type="ECO:0000256" key="1">
    <source>
        <dbReference type="ARBA" id="ARBA00005824"/>
    </source>
</evidence>
<evidence type="ECO:0000313" key="6">
    <source>
        <dbReference type="EMBL" id="NDV39202.1"/>
    </source>
</evidence>
<dbReference type="InterPro" id="IPR047860">
    <property type="entry name" value="Ribosomal_eS12_CS"/>
</dbReference>
<dbReference type="GO" id="GO:0003735">
    <property type="term" value="F:structural constituent of ribosome"/>
    <property type="evidence" value="ECO:0007669"/>
    <property type="project" value="InterPro"/>
</dbReference>
<evidence type="ECO:0000259" key="5">
    <source>
        <dbReference type="Pfam" id="PF01248"/>
    </source>
</evidence>
<accession>A0A6B2LPZ9</accession>
<comment type="similarity">
    <text evidence="1 4">Belongs to the eukaryotic ribosomal protein eS12 family.</text>
</comment>
<proteinExistence type="inferred from homology"/>
<dbReference type="PANTHER" id="PTHR11843">
    <property type="entry name" value="40S RIBOSOMAL PROTEIN S12"/>
    <property type="match status" value="1"/>
</dbReference>
<organism evidence="6">
    <name type="scientific">Arcella intermedia</name>
    <dbReference type="NCBI Taxonomy" id="1963864"/>
    <lineage>
        <taxon>Eukaryota</taxon>
        <taxon>Amoebozoa</taxon>
        <taxon>Tubulinea</taxon>
        <taxon>Elardia</taxon>
        <taxon>Arcellinida</taxon>
        <taxon>Sphaerothecina</taxon>
        <taxon>Arcellidae</taxon>
        <taxon>Arcella</taxon>
    </lineage>
</organism>
<dbReference type="GO" id="GO:0005840">
    <property type="term" value="C:ribosome"/>
    <property type="evidence" value="ECO:0007669"/>
    <property type="project" value="UniProtKB-KW"/>
</dbReference>
<dbReference type="InterPro" id="IPR000530">
    <property type="entry name" value="Ribosomal_eS12"/>
</dbReference>
<evidence type="ECO:0000256" key="2">
    <source>
        <dbReference type="ARBA" id="ARBA00022980"/>
    </source>
</evidence>
<dbReference type="PRINTS" id="PR00972">
    <property type="entry name" value="RIBSOMALS12E"/>
</dbReference>
<evidence type="ECO:0000256" key="4">
    <source>
        <dbReference type="RuleBase" id="RU000670"/>
    </source>
</evidence>
<keyword evidence="2 4" id="KW-0689">Ribosomal protein</keyword>
<dbReference type="InterPro" id="IPR004038">
    <property type="entry name" value="Ribosomal_eL8/eL30/eS12/Gad45"/>
</dbReference>
<dbReference type="GO" id="GO:1990904">
    <property type="term" value="C:ribonucleoprotein complex"/>
    <property type="evidence" value="ECO:0007669"/>
    <property type="project" value="UniProtKB-KW"/>
</dbReference>
<dbReference type="InterPro" id="IPR029064">
    <property type="entry name" value="Ribosomal_eL30-like_sf"/>
</dbReference>
<dbReference type="PROSITE" id="PS01189">
    <property type="entry name" value="RIBOSOMAL_S12E"/>
    <property type="match status" value="1"/>
</dbReference>
<evidence type="ECO:0000256" key="3">
    <source>
        <dbReference type="ARBA" id="ARBA00023274"/>
    </source>
</evidence>
<feature type="domain" description="Ribosomal protein eL8/eL30/eS12/Gadd45" evidence="5">
    <location>
        <begin position="4"/>
        <end position="96"/>
    </location>
</feature>
<dbReference type="AlphaFoldDB" id="A0A6B2LPZ9"/>
<keyword evidence="3 4" id="KW-0687">Ribonucleoprotein</keyword>
<protein>
    <recommendedName>
        <fullName evidence="4">40S ribosomal protein S12</fullName>
    </recommendedName>
</protein>
<dbReference type="Pfam" id="PF01248">
    <property type="entry name" value="Ribosomal_L7Ae"/>
    <property type="match status" value="1"/>
</dbReference>
<dbReference type="GO" id="GO:0006412">
    <property type="term" value="P:translation"/>
    <property type="evidence" value="ECO:0007669"/>
    <property type="project" value="InterPro"/>
</dbReference>
<dbReference type="FunFam" id="3.30.1330.30:FF:000019">
    <property type="entry name" value="40S ribosomal protein S12"/>
    <property type="match status" value="1"/>
</dbReference>
<dbReference type="SUPFAM" id="SSF55315">
    <property type="entry name" value="L30e-like"/>
    <property type="match status" value="1"/>
</dbReference>
<dbReference type="Gene3D" id="3.30.1330.30">
    <property type="match status" value="1"/>
</dbReference>